<evidence type="ECO:0000256" key="1">
    <source>
        <dbReference type="ARBA" id="ARBA00004651"/>
    </source>
</evidence>
<feature type="transmembrane region" description="Helical" evidence="8">
    <location>
        <begin position="211"/>
        <end position="231"/>
    </location>
</feature>
<organism evidence="10 11">
    <name type="scientific">Yinghuangia aomiensis</name>
    <dbReference type="NCBI Taxonomy" id="676205"/>
    <lineage>
        <taxon>Bacteria</taxon>
        <taxon>Bacillati</taxon>
        <taxon>Actinomycetota</taxon>
        <taxon>Actinomycetes</taxon>
        <taxon>Kitasatosporales</taxon>
        <taxon>Streptomycetaceae</taxon>
        <taxon>Yinghuangia</taxon>
    </lineage>
</organism>
<feature type="transmembrane region" description="Helical" evidence="8">
    <location>
        <begin position="151"/>
        <end position="173"/>
    </location>
</feature>
<dbReference type="Gene3D" id="1.20.1250.20">
    <property type="entry name" value="MFS general substrate transporter like domains"/>
    <property type="match status" value="1"/>
</dbReference>
<keyword evidence="2" id="KW-0813">Transport</keyword>
<dbReference type="Gene3D" id="1.20.1720.10">
    <property type="entry name" value="Multidrug resistance protein D"/>
    <property type="match status" value="1"/>
</dbReference>
<protein>
    <submittedName>
        <fullName evidence="10">MFS transporter</fullName>
    </submittedName>
</protein>
<evidence type="ECO:0000313" key="10">
    <source>
        <dbReference type="EMBL" id="GAA4948201.1"/>
    </source>
</evidence>
<dbReference type="PROSITE" id="PS50850">
    <property type="entry name" value="MFS"/>
    <property type="match status" value="1"/>
</dbReference>
<dbReference type="EMBL" id="BAABHS010000002">
    <property type="protein sequence ID" value="GAA4948201.1"/>
    <property type="molecule type" value="Genomic_DNA"/>
</dbReference>
<feature type="transmembrane region" description="Helical" evidence="8">
    <location>
        <begin position="281"/>
        <end position="299"/>
    </location>
</feature>
<feature type="transmembrane region" description="Helical" evidence="8">
    <location>
        <begin position="237"/>
        <end position="260"/>
    </location>
</feature>
<dbReference type="Proteomes" id="UP001500466">
    <property type="component" value="Unassembled WGS sequence"/>
</dbReference>
<feature type="transmembrane region" description="Helical" evidence="8">
    <location>
        <begin position="24"/>
        <end position="45"/>
    </location>
</feature>
<keyword evidence="3" id="KW-1003">Cell membrane</keyword>
<dbReference type="SUPFAM" id="SSF103473">
    <property type="entry name" value="MFS general substrate transporter"/>
    <property type="match status" value="1"/>
</dbReference>
<reference evidence="11" key="1">
    <citation type="journal article" date="2019" name="Int. J. Syst. Evol. Microbiol.">
        <title>The Global Catalogue of Microorganisms (GCM) 10K type strain sequencing project: providing services to taxonomists for standard genome sequencing and annotation.</title>
        <authorList>
            <consortium name="The Broad Institute Genomics Platform"/>
            <consortium name="The Broad Institute Genome Sequencing Center for Infectious Disease"/>
            <person name="Wu L."/>
            <person name="Ma J."/>
        </authorList>
    </citation>
    <scope>NUCLEOTIDE SEQUENCE [LARGE SCALE GENOMIC DNA]</scope>
    <source>
        <strain evidence="11">JCM 17986</strain>
    </source>
</reference>
<feature type="domain" description="Major facilitator superfamily (MFS) profile" evidence="9">
    <location>
        <begin position="27"/>
        <end position="472"/>
    </location>
</feature>
<feature type="transmembrane region" description="Helical" evidence="8">
    <location>
        <begin position="65"/>
        <end position="84"/>
    </location>
</feature>
<comment type="subcellular location">
    <subcellularLocation>
        <location evidence="1">Cell membrane</location>
        <topology evidence="1">Multi-pass membrane protein</topology>
    </subcellularLocation>
</comment>
<accession>A0ABP9GMJ6</accession>
<evidence type="ECO:0000256" key="3">
    <source>
        <dbReference type="ARBA" id="ARBA00022475"/>
    </source>
</evidence>
<keyword evidence="7" id="KW-0046">Antibiotic resistance</keyword>
<dbReference type="InterPro" id="IPR036259">
    <property type="entry name" value="MFS_trans_sf"/>
</dbReference>
<evidence type="ECO:0000256" key="8">
    <source>
        <dbReference type="SAM" id="Phobius"/>
    </source>
</evidence>
<dbReference type="InterPro" id="IPR004638">
    <property type="entry name" value="EmrB-like"/>
</dbReference>
<keyword evidence="11" id="KW-1185">Reference proteome</keyword>
<feature type="transmembrane region" description="Helical" evidence="8">
    <location>
        <begin position="319"/>
        <end position="338"/>
    </location>
</feature>
<dbReference type="RefSeq" id="WP_345673582.1">
    <property type="nucleotide sequence ID" value="NZ_BAABHS010000002.1"/>
</dbReference>
<dbReference type="PANTHER" id="PTHR42718">
    <property type="entry name" value="MAJOR FACILITATOR SUPERFAMILY MULTIDRUG TRANSPORTER MFSC"/>
    <property type="match status" value="1"/>
</dbReference>
<sequence>MTTAPSALASPAAPMSKQRGPHTVLWTFLASSFALFMAGLDNLVVTTALPSIKEDLGAGLSELEWTVNAYTLSFAVLLMLGAALGDRFGRRKVFASGIAVFTLASALAAIAPSTGGLIAARAIQGAGAAAILPLSLTILTRAVPAEKRPVALGLWGGVNGLSVALGPLVGGAIVEHGSWQWIFWLNVPLGLILVPLTLFKVEESHGPSKRLDLVGTTLVSLGMLGVVFGLVRGHGDGWAAPHIVGALAVGVALIAAFVAYENRTAEPMLPMTMFKDRAFTALTFSGLLMFAGVFGSIFLLTQYFQGVQGYSPLGAGLRILPWTAMPVIVAPLAGPLAAKIGGRPLVIAGLAMSATGLAWFALVASPHVTYAEQIPALVLCGLGMSLYFIPTASLLMSVVKPEQQGVASGTNNAMRELGGVFGVAVLASVFSANGGFVSAQNFVDGLVPALWVGAALAAVGSLTAALIPTRRTPAAAAPADADASAKVPVAA</sequence>
<feature type="transmembrane region" description="Helical" evidence="8">
    <location>
        <begin position="417"/>
        <end position="437"/>
    </location>
</feature>
<keyword evidence="6 8" id="KW-0472">Membrane</keyword>
<keyword evidence="4 8" id="KW-0812">Transmembrane</keyword>
<evidence type="ECO:0000256" key="2">
    <source>
        <dbReference type="ARBA" id="ARBA00022448"/>
    </source>
</evidence>
<proteinExistence type="predicted"/>
<feature type="transmembrane region" description="Helical" evidence="8">
    <location>
        <begin position="93"/>
        <end position="112"/>
    </location>
</feature>
<evidence type="ECO:0000256" key="7">
    <source>
        <dbReference type="ARBA" id="ARBA00023251"/>
    </source>
</evidence>
<feature type="transmembrane region" description="Helical" evidence="8">
    <location>
        <begin position="118"/>
        <end position="139"/>
    </location>
</feature>
<name>A0ABP9GMJ6_9ACTN</name>
<feature type="transmembrane region" description="Helical" evidence="8">
    <location>
        <begin position="179"/>
        <end position="199"/>
    </location>
</feature>
<dbReference type="NCBIfam" id="TIGR00711">
    <property type="entry name" value="efflux_EmrB"/>
    <property type="match status" value="1"/>
</dbReference>
<dbReference type="PRINTS" id="PR01036">
    <property type="entry name" value="TCRTETB"/>
</dbReference>
<keyword evidence="5 8" id="KW-1133">Transmembrane helix</keyword>
<evidence type="ECO:0000256" key="4">
    <source>
        <dbReference type="ARBA" id="ARBA00022692"/>
    </source>
</evidence>
<evidence type="ECO:0000256" key="5">
    <source>
        <dbReference type="ARBA" id="ARBA00022989"/>
    </source>
</evidence>
<comment type="caution">
    <text evidence="10">The sequence shown here is derived from an EMBL/GenBank/DDBJ whole genome shotgun (WGS) entry which is preliminary data.</text>
</comment>
<feature type="transmembrane region" description="Helical" evidence="8">
    <location>
        <begin position="449"/>
        <end position="467"/>
    </location>
</feature>
<evidence type="ECO:0000259" key="9">
    <source>
        <dbReference type="PROSITE" id="PS50850"/>
    </source>
</evidence>
<feature type="transmembrane region" description="Helical" evidence="8">
    <location>
        <begin position="374"/>
        <end position="396"/>
    </location>
</feature>
<evidence type="ECO:0000313" key="11">
    <source>
        <dbReference type="Proteomes" id="UP001500466"/>
    </source>
</evidence>
<gene>
    <name evidence="10" type="ORF">GCM10023205_05320</name>
</gene>
<dbReference type="CDD" id="cd17321">
    <property type="entry name" value="MFS_MMR_MDR_like"/>
    <property type="match status" value="1"/>
</dbReference>
<dbReference type="InterPro" id="IPR011701">
    <property type="entry name" value="MFS"/>
</dbReference>
<dbReference type="InterPro" id="IPR020846">
    <property type="entry name" value="MFS_dom"/>
</dbReference>
<feature type="transmembrane region" description="Helical" evidence="8">
    <location>
        <begin position="345"/>
        <end position="362"/>
    </location>
</feature>
<dbReference type="Pfam" id="PF07690">
    <property type="entry name" value="MFS_1"/>
    <property type="match status" value="1"/>
</dbReference>
<evidence type="ECO:0000256" key="6">
    <source>
        <dbReference type="ARBA" id="ARBA00023136"/>
    </source>
</evidence>
<dbReference type="PANTHER" id="PTHR42718:SF42">
    <property type="entry name" value="EXPORT PROTEIN"/>
    <property type="match status" value="1"/>
</dbReference>